<feature type="compositionally biased region" description="Polar residues" evidence="2">
    <location>
        <begin position="1426"/>
        <end position="1449"/>
    </location>
</feature>
<feature type="compositionally biased region" description="Polar residues" evidence="2">
    <location>
        <begin position="439"/>
        <end position="464"/>
    </location>
</feature>
<feature type="region of interest" description="Disordered" evidence="2">
    <location>
        <begin position="1340"/>
        <end position="1571"/>
    </location>
</feature>
<proteinExistence type="predicted"/>
<feature type="compositionally biased region" description="Basic and acidic residues" evidence="2">
    <location>
        <begin position="1553"/>
        <end position="1571"/>
    </location>
</feature>
<name>A0A6G1GIP8_9PEZI</name>
<feature type="compositionally biased region" description="Polar residues" evidence="2">
    <location>
        <begin position="1481"/>
        <end position="1491"/>
    </location>
</feature>
<organism evidence="3 4">
    <name type="scientific">Aulographum hederae CBS 113979</name>
    <dbReference type="NCBI Taxonomy" id="1176131"/>
    <lineage>
        <taxon>Eukaryota</taxon>
        <taxon>Fungi</taxon>
        <taxon>Dikarya</taxon>
        <taxon>Ascomycota</taxon>
        <taxon>Pezizomycotina</taxon>
        <taxon>Dothideomycetes</taxon>
        <taxon>Pleosporomycetidae</taxon>
        <taxon>Aulographales</taxon>
        <taxon>Aulographaceae</taxon>
    </lineage>
</organism>
<feature type="compositionally biased region" description="Polar residues" evidence="2">
    <location>
        <begin position="1001"/>
        <end position="1011"/>
    </location>
</feature>
<feature type="compositionally biased region" description="Low complexity" evidence="2">
    <location>
        <begin position="1528"/>
        <end position="1542"/>
    </location>
</feature>
<feature type="compositionally biased region" description="Basic residues" evidence="2">
    <location>
        <begin position="232"/>
        <end position="250"/>
    </location>
</feature>
<feature type="compositionally biased region" description="Low complexity" evidence="2">
    <location>
        <begin position="1285"/>
        <end position="1295"/>
    </location>
</feature>
<feature type="region of interest" description="Disordered" evidence="2">
    <location>
        <begin position="1254"/>
        <end position="1296"/>
    </location>
</feature>
<feature type="compositionally biased region" description="Basic and acidic residues" evidence="2">
    <location>
        <begin position="1375"/>
        <end position="1392"/>
    </location>
</feature>
<dbReference type="OrthoDB" id="5421656at2759"/>
<feature type="compositionally biased region" description="Polar residues" evidence="2">
    <location>
        <begin position="1498"/>
        <end position="1522"/>
    </location>
</feature>
<keyword evidence="4" id="KW-1185">Reference proteome</keyword>
<feature type="region of interest" description="Disordered" evidence="2">
    <location>
        <begin position="1050"/>
        <end position="1106"/>
    </location>
</feature>
<evidence type="ECO:0000256" key="1">
    <source>
        <dbReference type="SAM" id="Coils"/>
    </source>
</evidence>
<feature type="compositionally biased region" description="Basic and acidic residues" evidence="2">
    <location>
        <begin position="294"/>
        <end position="305"/>
    </location>
</feature>
<feature type="compositionally biased region" description="Low complexity" evidence="2">
    <location>
        <begin position="220"/>
        <end position="231"/>
    </location>
</feature>
<feature type="region of interest" description="Disordered" evidence="2">
    <location>
        <begin position="1212"/>
        <end position="1239"/>
    </location>
</feature>
<gene>
    <name evidence="3" type="ORF">K402DRAFT_425978</name>
</gene>
<feature type="compositionally biased region" description="Basic and acidic residues" evidence="2">
    <location>
        <begin position="313"/>
        <end position="327"/>
    </location>
</feature>
<feature type="compositionally biased region" description="Pro residues" evidence="2">
    <location>
        <begin position="92"/>
        <end position="101"/>
    </location>
</feature>
<protein>
    <submittedName>
        <fullName evidence="3">Uncharacterized protein</fullName>
    </submittedName>
</protein>
<evidence type="ECO:0000313" key="4">
    <source>
        <dbReference type="Proteomes" id="UP000800041"/>
    </source>
</evidence>
<reference evidence="3" key="1">
    <citation type="journal article" date="2020" name="Stud. Mycol.">
        <title>101 Dothideomycetes genomes: a test case for predicting lifestyles and emergence of pathogens.</title>
        <authorList>
            <person name="Haridas S."/>
            <person name="Albert R."/>
            <person name="Binder M."/>
            <person name="Bloem J."/>
            <person name="Labutti K."/>
            <person name="Salamov A."/>
            <person name="Andreopoulos B."/>
            <person name="Baker S."/>
            <person name="Barry K."/>
            <person name="Bills G."/>
            <person name="Bluhm B."/>
            <person name="Cannon C."/>
            <person name="Castanera R."/>
            <person name="Culley D."/>
            <person name="Daum C."/>
            <person name="Ezra D."/>
            <person name="Gonzalez J."/>
            <person name="Henrissat B."/>
            <person name="Kuo A."/>
            <person name="Liang C."/>
            <person name="Lipzen A."/>
            <person name="Lutzoni F."/>
            <person name="Magnuson J."/>
            <person name="Mondo S."/>
            <person name="Nolan M."/>
            <person name="Ohm R."/>
            <person name="Pangilinan J."/>
            <person name="Park H.-J."/>
            <person name="Ramirez L."/>
            <person name="Alfaro M."/>
            <person name="Sun H."/>
            <person name="Tritt A."/>
            <person name="Yoshinaga Y."/>
            <person name="Zwiers L.-H."/>
            <person name="Turgeon B."/>
            <person name="Goodwin S."/>
            <person name="Spatafora J."/>
            <person name="Crous P."/>
            <person name="Grigoriev I."/>
        </authorList>
    </citation>
    <scope>NUCLEOTIDE SEQUENCE</scope>
    <source>
        <strain evidence="3">CBS 113979</strain>
    </source>
</reference>
<sequence>MELGTQPTAWPGRQPEDHRQEANSDDTVENLPETQVTHVSETQLSQLPYNDDDEDVFLGDEQQAEHKGKQREDLQYQAVESQAASSFGTIPSEPPKNPPFQRPVSAEDDSAAGFEYSRFKQPKMHFHIDAKVPIYTSASQDRPPARKDCQDSSQPALGVPPTLPEPTQPPNIALSTHPTAQEPRSSTDRAISEVQAGNNAEAPQGKELLEHIPTPSQVEVNTGGNTVNVPPKSRRRKKKAGNNYSSRHRLQPQAVSAAQQWGVPRSAQPVPHHNPYAGPDVRTDDNADAGLRPEPSRVHLTHEENGQTVDAVPNHRNDRPAKSESRPRSTHGRQPTHPENETEEGFEQHSNNLRVHEHPGNDLPNVHEQEDSEQYVSNHGPEEHSSNFKAAQDHQELRNEEQEHQAPDDFQVQASAEQRRNSNIRPQQQKAHKDPLRQVASTGPSKVSKTRRPQQTPAHQQPLPTSGRIMEILSWTLMQEHQQMARKEAVQTSAREQEHTDLKVSYALVQRDLEEALQKKREFEADAQLHKDKAERFARKFLNLKKHVDGLGNDIRSQGERMDSISENAPRLVRVEAGLQHEYQEHKANAIDAMNRGFVALEAMQSFDADKKNFHGDLQKANYNLQKRVYEQEAFLQETRQQQSDIKLQVQQAILTHESVKQVIDHHCGVMVGQFAMLKTALQNTQCDATVALMEKLADLMKQNKDDADSTEKFKSLGETVEALSENVSTLLTSVNNDTSNTSFAELKEMLTTVKTDLVSCASMQSQITELNSAKVALEQQAIIDTRRISELQDQLDASKKQATVAETKTKELERAAEAFQQSMSCEDPTLQRCQDLEGQNSTLKQSLEEIKAKLLEEEEKTQALTSADEEKQTQIEDLTERLTASQDNVQSVEAAAADSERKSFEKSSILQNSLNKDFARFRDELQADCDNKVHRAKQERLQVEKALEERCTDLAAVREKAKQLQLSLKSLETSLERDAKESTKLDELNEMLKAKENELQTLRQTSLSELQETRRRHEEENNSNTESLVAAEAEKKKVEAALDRFKKQAEGALKNETDKSNKEKDSLHRRVADAEAAVKESERRQQKMREDAEETLRKQQEKTRTDLADYQRQLNEAEASKDQVQQQANITLQQQRIASEQERDALQQRALKAEAALQRYTARQTASPTNQNDDGILAEATPMPFEKFLKKMNRADNSVMEVPESQLGFKIYSDRSEGNAANNRRRTNSQDSSGKENDLGQFEVLDENGVSQVTHVSETQLSRNPRSSQKLDRSMEPSSRRTAEPSSSSLSELSQDIPTPVAAVLQLPSSNTLLPARNRALRELNRKIATPVRVPPFPLASKVGGSQTQSMFGPDNPFVRRNTPNTASRMRHSPGRDAPDHTRVASHHEEEPPQIGGRPSAAAGMPAGHQGSSPPDFMKAEYGSQRMTTYGKSFSRNHPQGHATASQLHSDDHGPTNFLKRSITTVREEVTGTNKRSKVDSSQNGGSNSRAAGRSTGHPQTPMTHTQQSSQLNRAPQSSSKPPRGITSTSSQSRMRTSSSRAPTGGKHAQRRTSDRNDRYDLRFAQELHK</sequence>
<dbReference type="PANTHER" id="PTHR23159">
    <property type="entry name" value="CENTROSOMAL PROTEIN 2"/>
    <property type="match status" value="1"/>
</dbReference>
<feature type="compositionally biased region" description="Polar residues" evidence="2">
    <location>
        <begin position="173"/>
        <end position="184"/>
    </location>
</feature>
<dbReference type="EMBL" id="ML977224">
    <property type="protein sequence ID" value="KAF1980732.1"/>
    <property type="molecule type" value="Genomic_DNA"/>
</dbReference>
<feature type="region of interest" description="Disordered" evidence="2">
    <location>
        <begin position="135"/>
        <end position="467"/>
    </location>
</feature>
<feature type="compositionally biased region" description="Polar residues" evidence="2">
    <location>
        <begin position="32"/>
        <end position="48"/>
    </location>
</feature>
<feature type="region of interest" description="Disordered" evidence="2">
    <location>
        <begin position="1001"/>
        <end position="1030"/>
    </location>
</feature>
<feature type="region of interest" description="Disordered" evidence="2">
    <location>
        <begin position="1"/>
        <end position="109"/>
    </location>
</feature>
<dbReference type="Proteomes" id="UP000800041">
    <property type="component" value="Unassembled WGS sequence"/>
</dbReference>
<evidence type="ECO:0000313" key="3">
    <source>
        <dbReference type="EMBL" id="KAF1980732.1"/>
    </source>
</evidence>
<dbReference type="PANTHER" id="PTHR23159:SF31">
    <property type="entry name" value="CENTROSOME-ASSOCIATED PROTEIN CEP250 ISOFORM X1"/>
    <property type="match status" value="1"/>
</dbReference>
<keyword evidence="1" id="KW-0175">Coiled coil</keyword>
<feature type="compositionally biased region" description="Basic and acidic residues" evidence="2">
    <location>
        <begin position="63"/>
        <end position="74"/>
    </location>
</feature>
<feature type="compositionally biased region" description="Basic and acidic residues" evidence="2">
    <location>
        <begin position="354"/>
        <end position="369"/>
    </location>
</feature>
<feature type="compositionally biased region" description="Basic and acidic residues" evidence="2">
    <location>
        <begin position="1270"/>
        <end position="1284"/>
    </location>
</feature>
<feature type="compositionally biased region" description="Basic and acidic residues" evidence="2">
    <location>
        <begin position="1012"/>
        <end position="1021"/>
    </location>
</feature>
<evidence type="ECO:0000256" key="2">
    <source>
        <dbReference type="SAM" id="MobiDB-lite"/>
    </source>
</evidence>
<feature type="compositionally biased region" description="Basic and acidic residues" evidence="2">
    <location>
        <begin position="380"/>
        <end position="407"/>
    </location>
</feature>
<feature type="compositionally biased region" description="Polar residues" evidence="2">
    <location>
        <begin position="1254"/>
        <end position="1269"/>
    </location>
</feature>
<feature type="compositionally biased region" description="Polar residues" evidence="2">
    <location>
        <begin position="412"/>
        <end position="429"/>
    </location>
</feature>
<accession>A0A6G1GIP8</accession>
<feature type="compositionally biased region" description="Polar residues" evidence="2">
    <location>
        <begin position="78"/>
        <end position="89"/>
    </location>
</feature>
<feature type="coiled-coil region" evidence="1">
    <location>
        <begin position="761"/>
        <end position="896"/>
    </location>
</feature>
<feature type="coiled-coil region" evidence="1">
    <location>
        <begin position="506"/>
        <end position="533"/>
    </location>
</feature>